<dbReference type="EMBL" id="LTAN01000004">
    <property type="protein sequence ID" value="OBR10936.1"/>
    <property type="molecule type" value="Genomic_DNA"/>
</dbReference>
<accession>A0A1B7YFU9</accession>
<proteinExistence type="predicted"/>
<sequence>MAPHSIQTALPPPPFTLFNADQGWTHNGAMSDARPPKAKLEKLQCYASPDGAAGRGSFATLHQRPTASPTPHPLFVNGFAISSRGPRPSQWGAETGSDERTHCLQGSRMESGPPVGEWKFCVGWTSRWPCLGEDVGSSLAE</sequence>
<organism evidence="2 3">
    <name type="scientific">Colletotrichum higginsianum (strain IMI 349063)</name>
    <name type="common">Crucifer anthracnose fungus</name>
    <dbReference type="NCBI Taxonomy" id="759273"/>
    <lineage>
        <taxon>Eukaryota</taxon>
        <taxon>Fungi</taxon>
        <taxon>Dikarya</taxon>
        <taxon>Ascomycota</taxon>
        <taxon>Pezizomycotina</taxon>
        <taxon>Sordariomycetes</taxon>
        <taxon>Hypocreomycetidae</taxon>
        <taxon>Glomerellales</taxon>
        <taxon>Glomerellaceae</taxon>
        <taxon>Colletotrichum</taxon>
        <taxon>Colletotrichum destructivum species complex</taxon>
    </lineage>
</organism>
<dbReference type="GeneID" id="28865710"/>
<dbReference type="RefSeq" id="XP_018159453.1">
    <property type="nucleotide sequence ID" value="XM_018301603.1"/>
</dbReference>
<evidence type="ECO:0000256" key="1">
    <source>
        <dbReference type="SAM" id="MobiDB-lite"/>
    </source>
</evidence>
<keyword evidence="3" id="KW-1185">Reference proteome</keyword>
<evidence type="ECO:0000313" key="3">
    <source>
        <dbReference type="Proteomes" id="UP000092177"/>
    </source>
</evidence>
<feature type="region of interest" description="Disordered" evidence="1">
    <location>
        <begin position="85"/>
        <end position="113"/>
    </location>
</feature>
<protein>
    <submittedName>
        <fullName evidence="2">Uncharacterized protein</fullName>
    </submittedName>
</protein>
<dbReference type="VEuPathDB" id="FungiDB:CH63R_06628"/>
<feature type="region of interest" description="Disordered" evidence="1">
    <location>
        <begin position="54"/>
        <end position="73"/>
    </location>
</feature>
<gene>
    <name evidence="2" type="ORF">CH63R_06628</name>
</gene>
<feature type="region of interest" description="Disordered" evidence="1">
    <location>
        <begin position="1"/>
        <end position="21"/>
    </location>
</feature>
<evidence type="ECO:0000313" key="2">
    <source>
        <dbReference type="EMBL" id="OBR10936.1"/>
    </source>
</evidence>
<name>A0A1B7YFU9_COLHI</name>
<dbReference type="Proteomes" id="UP000092177">
    <property type="component" value="Chromosome 4"/>
</dbReference>
<dbReference type="KEGG" id="chig:CH63R_06628"/>
<reference evidence="3" key="1">
    <citation type="journal article" date="2017" name="BMC Genomics">
        <title>Gapless genome assembly of Colletotrichum higginsianum reveals chromosome structure and association of transposable elements with secondary metabolite gene clusters.</title>
        <authorList>
            <person name="Dallery J.-F."/>
            <person name="Lapalu N."/>
            <person name="Zampounis A."/>
            <person name="Pigne S."/>
            <person name="Luyten I."/>
            <person name="Amselem J."/>
            <person name="Wittenberg A.H.J."/>
            <person name="Zhou S."/>
            <person name="de Queiroz M.V."/>
            <person name="Robin G.P."/>
            <person name="Auger A."/>
            <person name="Hainaut M."/>
            <person name="Henrissat B."/>
            <person name="Kim K.-T."/>
            <person name="Lee Y.-H."/>
            <person name="Lespinet O."/>
            <person name="Schwartz D.C."/>
            <person name="Thon M.R."/>
            <person name="O'Connell R.J."/>
        </authorList>
    </citation>
    <scope>NUCLEOTIDE SEQUENCE [LARGE SCALE GENOMIC DNA]</scope>
    <source>
        <strain evidence="3">IMI 349063</strain>
    </source>
</reference>
<comment type="caution">
    <text evidence="2">The sequence shown here is derived from an EMBL/GenBank/DDBJ whole genome shotgun (WGS) entry which is preliminary data.</text>
</comment>
<dbReference type="AlphaFoldDB" id="A0A1B7YFU9"/>